<evidence type="ECO:0000259" key="9">
    <source>
        <dbReference type="Pfam" id="PF00793"/>
    </source>
</evidence>
<evidence type="ECO:0000256" key="6">
    <source>
        <dbReference type="ARBA" id="ARBA00023141"/>
    </source>
</evidence>
<dbReference type="Pfam" id="PF00793">
    <property type="entry name" value="DAHP_synth_1"/>
    <property type="match status" value="1"/>
</dbReference>
<dbReference type="Gene3D" id="3.20.20.70">
    <property type="entry name" value="Aldolase class I"/>
    <property type="match status" value="1"/>
</dbReference>
<comment type="similarity">
    <text evidence="3 8">Belongs to the class-I DAHP synthase family.</text>
</comment>
<dbReference type="PIRSF" id="PIRSF001361">
    <property type="entry name" value="DAHP_synthase"/>
    <property type="match status" value="1"/>
</dbReference>
<dbReference type="EMBL" id="JAUORK010000007">
    <property type="protein sequence ID" value="MDO6671955.1"/>
    <property type="molecule type" value="Genomic_DNA"/>
</dbReference>
<dbReference type="GO" id="GO:0008652">
    <property type="term" value="P:amino acid biosynthetic process"/>
    <property type="evidence" value="ECO:0007669"/>
    <property type="project" value="UniProtKB-KW"/>
</dbReference>
<protein>
    <recommendedName>
        <fullName evidence="8">Phospho-2-dehydro-3-deoxyheptonate aldolase</fullName>
        <ecNumber evidence="8">2.5.1.54</ecNumber>
    </recommendedName>
</protein>
<keyword evidence="4 8" id="KW-0028">Amino-acid biosynthesis</keyword>
<proteinExistence type="inferred from homology"/>
<comment type="function">
    <text evidence="1 8">Stereospecific condensation of phosphoenolpyruvate (PEP) and D-erythrose-4-phosphate (E4P) giving rise to 3-deoxy-D-arabino-heptulosonate-7-phosphate (DAHP).</text>
</comment>
<dbReference type="AlphaFoldDB" id="A0AAP4TX40"/>
<evidence type="ECO:0000256" key="2">
    <source>
        <dbReference type="ARBA" id="ARBA00004688"/>
    </source>
</evidence>
<sequence>MNASLERVLTASPHTADATVDPLTAENATVTRSDAAQTLTTPGRISREALPSASELREQLPVDAALAGQIRQHRDEINAILAGDDDRLLVVVGPCSIHDLKAAREYAQRLAVIEPQVRDRLKLVMRVYVEKPRTTVGWKGLAYDPHLDGSDDMATGLRQARELMREINQLGLPVATELLQPLAAAYLEDLLGWAAIGARTTESQIHREMASGLGCAVGFKNGTDGGVEVAVQAIGAAAHGHRHFGMDDSGRPALIETAGNPHTHVVLRGGHGQPNYDAASVAACRRELEGAGLTPRLMVDCSHANSRKDHRRQSEVMLDVLSQRLAGDDALIGVMLESHLNEGKQALPAAEKLSQLRHGVSVTDACLGWETTEHLLSLAAERLREA</sequence>
<organism evidence="10 11">
    <name type="scientific">Cobetia amphilecti</name>
    <dbReference type="NCBI Taxonomy" id="1055104"/>
    <lineage>
        <taxon>Bacteria</taxon>
        <taxon>Pseudomonadati</taxon>
        <taxon>Pseudomonadota</taxon>
        <taxon>Gammaproteobacteria</taxon>
        <taxon>Oceanospirillales</taxon>
        <taxon>Halomonadaceae</taxon>
        <taxon>Cobetia</taxon>
    </lineage>
</organism>
<dbReference type="GO" id="GO:0009073">
    <property type="term" value="P:aromatic amino acid family biosynthetic process"/>
    <property type="evidence" value="ECO:0007669"/>
    <property type="project" value="UniProtKB-KW"/>
</dbReference>
<evidence type="ECO:0000256" key="3">
    <source>
        <dbReference type="ARBA" id="ARBA00007985"/>
    </source>
</evidence>
<evidence type="ECO:0000313" key="10">
    <source>
        <dbReference type="EMBL" id="MDO6671955.1"/>
    </source>
</evidence>
<evidence type="ECO:0000256" key="7">
    <source>
        <dbReference type="ARBA" id="ARBA00047508"/>
    </source>
</evidence>
<evidence type="ECO:0000313" key="11">
    <source>
        <dbReference type="Proteomes" id="UP001170481"/>
    </source>
</evidence>
<feature type="domain" description="DAHP synthetase I/KDSA" evidence="9">
    <location>
        <begin position="79"/>
        <end position="376"/>
    </location>
</feature>
<dbReference type="GO" id="GO:0042802">
    <property type="term" value="F:identical protein binding"/>
    <property type="evidence" value="ECO:0007669"/>
    <property type="project" value="UniProtKB-ARBA"/>
</dbReference>
<dbReference type="InterPro" id="IPR006219">
    <property type="entry name" value="DAHP_synth_1"/>
</dbReference>
<comment type="caution">
    <text evidence="10">The sequence shown here is derived from an EMBL/GenBank/DDBJ whole genome shotgun (WGS) entry which is preliminary data.</text>
</comment>
<keyword evidence="6 8" id="KW-0057">Aromatic amino acid biosynthesis</keyword>
<dbReference type="NCBIfam" id="TIGR00034">
    <property type="entry name" value="aroFGH"/>
    <property type="match status" value="1"/>
</dbReference>
<dbReference type="RefSeq" id="WP_303593592.1">
    <property type="nucleotide sequence ID" value="NZ_JAUORK010000007.1"/>
</dbReference>
<accession>A0AAP4TX40</accession>
<reference evidence="10" key="1">
    <citation type="submission" date="2023-07" db="EMBL/GenBank/DDBJ databases">
        <title>Genome content predicts the carbon catabolic preferences of heterotrophic bacteria.</title>
        <authorList>
            <person name="Gralka M."/>
        </authorList>
    </citation>
    <scope>NUCLEOTIDE SEQUENCE</scope>
    <source>
        <strain evidence="10">C2R13</strain>
    </source>
</reference>
<comment type="pathway">
    <text evidence="2 8">Metabolic intermediate biosynthesis; chorismate biosynthesis; chorismate from D-erythrose 4-phosphate and phosphoenolpyruvate: step 1/7.</text>
</comment>
<dbReference type="SUPFAM" id="SSF51569">
    <property type="entry name" value="Aldolase"/>
    <property type="match status" value="1"/>
</dbReference>
<dbReference type="InterPro" id="IPR006218">
    <property type="entry name" value="DAHP1/KDSA"/>
</dbReference>
<name>A0AAP4TX40_9GAMM</name>
<comment type="catalytic activity">
    <reaction evidence="7 8">
        <text>D-erythrose 4-phosphate + phosphoenolpyruvate + H2O = 7-phospho-2-dehydro-3-deoxy-D-arabino-heptonate + phosphate</text>
        <dbReference type="Rhea" id="RHEA:14717"/>
        <dbReference type="ChEBI" id="CHEBI:15377"/>
        <dbReference type="ChEBI" id="CHEBI:16897"/>
        <dbReference type="ChEBI" id="CHEBI:43474"/>
        <dbReference type="ChEBI" id="CHEBI:58394"/>
        <dbReference type="ChEBI" id="CHEBI:58702"/>
        <dbReference type="EC" id="2.5.1.54"/>
    </reaction>
</comment>
<dbReference type="PANTHER" id="PTHR21225:SF12">
    <property type="entry name" value="PHOSPHO-2-DEHYDRO-3-DEOXYHEPTONATE ALDOLASE, TYROSINE-INHIBITED"/>
    <property type="match status" value="1"/>
</dbReference>
<evidence type="ECO:0000256" key="4">
    <source>
        <dbReference type="ARBA" id="ARBA00022605"/>
    </source>
</evidence>
<dbReference type="NCBIfam" id="NF009395">
    <property type="entry name" value="PRK12755.1"/>
    <property type="match status" value="1"/>
</dbReference>
<dbReference type="EC" id="2.5.1.54" evidence="8"/>
<dbReference type="Proteomes" id="UP001170481">
    <property type="component" value="Unassembled WGS sequence"/>
</dbReference>
<dbReference type="FunFam" id="3.20.20.70:FF:000005">
    <property type="entry name" value="Phospho-2-dehydro-3-deoxyheptonate aldolase"/>
    <property type="match status" value="1"/>
</dbReference>
<dbReference type="GO" id="GO:0003849">
    <property type="term" value="F:3-deoxy-7-phosphoheptulonate synthase activity"/>
    <property type="evidence" value="ECO:0007669"/>
    <property type="project" value="UniProtKB-EC"/>
</dbReference>
<dbReference type="PANTHER" id="PTHR21225">
    <property type="entry name" value="PHOSPHO-2-DEHYDRO-3-DEOXYHEPTONATE ALDOLASE DAHP SYNTHETASE"/>
    <property type="match status" value="1"/>
</dbReference>
<dbReference type="InterPro" id="IPR013785">
    <property type="entry name" value="Aldolase_TIM"/>
</dbReference>
<evidence type="ECO:0000256" key="1">
    <source>
        <dbReference type="ARBA" id="ARBA00003726"/>
    </source>
</evidence>
<evidence type="ECO:0000256" key="5">
    <source>
        <dbReference type="ARBA" id="ARBA00022679"/>
    </source>
</evidence>
<dbReference type="GO" id="GO:0005737">
    <property type="term" value="C:cytoplasm"/>
    <property type="evidence" value="ECO:0007669"/>
    <property type="project" value="TreeGrafter"/>
</dbReference>
<keyword evidence="5 8" id="KW-0808">Transferase</keyword>
<gene>
    <name evidence="10" type="ORF">Q4535_07455</name>
</gene>
<evidence type="ECO:0000256" key="8">
    <source>
        <dbReference type="PIRNR" id="PIRNR001361"/>
    </source>
</evidence>